<sequence length="384" mass="43470">MLASLQIKGVITIESKFSILFLAPPGDPSRVIPPRLSSDVRQLSVEQSALGGGWKLGCTFETCTPATTVDGTEQKLKGSNIEELLDGPYPFTLAEEKEDIENVFGWLGGDRESLLATKTSKCRNLRVMERKFITPQEALLKIYGIYNSVAEAFRLKHNFQFAAEAEYIQQYSNSIETIPRRDWVICVCCTKKCSMNGTKFRISAIIYLDGCNVLEICYWIRSGERKDQGILQVVRRCLQVVKENGVKFNPVSCCIIVWRKYMVNLISGGGGWGHNVHLQVLGRDIESISSSFLLVLRCIAHQEKQLHKHYTNPIHKARRSSNSKLTTGAPKLSDSINESFVKVSRPTKTRFGISRQYKTRVSQMTVVQPTLHIFLRNRPFVRVY</sequence>
<gene>
    <name evidence="1" type="ORF">G2W53_032658</name>
</gene>
<evidence type="ECO:0000313" key="1">
    <source>
        <dbReference type="EMBL" id="KAF7811682.1"/>
    </source>
</evidence>
<comment type="caution">
    <text evidence="1">The sequence shown here is derived from an EMBL/GenBank/DDBJ whole genome shotgun (WGS) entry which is preliminary data.</text>
</comment>
<name>A0A834T0U7_9FABA</name>
<reference evidence="1" key="1">
    <citation type="submission" date="2020-09" db="EMBL/GenBank/DDBJ databases">
        <title>Genome-Enabled Discovery of Anthraquinone Biosynthesis in Senna tora.</title>
        <authorList>
            <person name="Kang S.-H."/>
            <person name="Pandey R.P."/>
            <person name="Lee C.-M."/>
            <person name="Sim J.-S."/>
            <person name="Jeong J.-T."/>
            <person name="Choi B.-S."/>
            <person name="Jung M."/>
            <person name="Ginzburg D."/>
            <person name="Zhao K."/>
            <person name="Won S.Y."/>
            <person name="Oh T.-J."/>
            <person name="Yu Y."/>
            <person name="Kim N.-H."/>
            <person name="Lee O.R."/>
            <person name="Lee T.-H."/>
            <person name="Bashyal P."/>
            <person name="Kim T.-S."/>
            <person name="Lee W.-H."/>
            <person name="Kawkins C."/>
            <person name="Kim C.-K."/>
            <person name="Kim J.S."/>
            <person name="Ahn B.O."/>
            <person name="Rhee S.Y."/>
            <person name="Sohng J.K."/>
        </authorList>
    </citation>
    <scope>NUCLEOTIDE SEQUENCE</scope>
    <source>
        <tissue evidence="1">Leaf</tissue>
    </source>
</reference>
<organism evidence="1 2">
    <name type="scientific">Senna tora</name>
    <dbReference type="NCBI Taxonomy" id="362788"/>
    <lineage>
        <taxon>Eukaryota</taxon>
        <taxon>Viridiplantae</taxon>
        <taxon>Streptophyta</taxon>
        <taxon>Embryophyta</taxon>
        <taxon>Tracheophyta</taxon>
        <taxon>Spermatophyta</taxon>
        <taxon>Magnoliopsida</taxon>
        <taxon>eudicotyledons</taxon>
        <taxon>Gunneridae</taxon>
        <taxon>Pentapetalae</taxon>
        <taxon>rosids</taxon>
        <taxon>fabids</taxon>
        <taxon>Fabales</taxon>
        <taxon>Fabaceae</taxon>
        <taxon>Caesalpinioideae</taxon>
        <taxon>Cassia clade</taxon>
        <taxon>Senna</taxon>
    </lineage>
</organism>
<dbReference type="AlphaFoldDB" id="A0A834T0U7"/>
<dbReference type="EMBL" id="JAAIUW010000010">
    <property type="protein sequence ID" value="KAF7811682.1"/>
    <property type="molecule type" value="Genomic_DNA"/>
</dbReference>
<protein>
    <submittedName>
        <fullName evidence="1">Myb family transcription factor APL</fullName>
    </submittedName>
</protein>
<keyword evidence="2" id="KW-1185">Reference proteome</keyword>
<dbReference type="Proteomes" id="UP000634136">
    <property type="component" value="Unassembled WGS sequence"/>
</dbReference>
<evidence type="ECO:0000313" key="2">
    <source>
        <dbReference type="Proteomes" id="UP000634136"/>
    </source>
</evidence>
<accession>A0A834T0U7</accession>
<proteinExistence type="predicted"/>